<evidence type="ECO:0000259" key="2">
    <source>
        <dbReference type="Pfam" id="PF00582"/>
    </source>
</evidence>
<sequence length="276" mass="28382">MGSRVVVGVDGSEQALAAVRAAAVAAGRRGVPLHVVHAFIWPYLHVNVGPVDRDMPETGLRHHAEDLLAEAVAEAGKAAPEVAVTTALIDGVAAPVLLAEALGAALLVLGDRGLGGVSGLIVGSVAVHAVAHADCPVLIVRGAEAAGGPVVVGADGSECTMALAAEESTLRRTDLVAVLAWQDSESAARHRLGAYLAGWPERHPGVVLRPELVRGNPKHVLIERSRTAQLVVLGARGRDTFKGLVLGSVSQALVYHSACPVAVVRTPPEAGREQAR</sequence>
<dbReference type="Gene3D" id="3.40.50.620">
    <property type="entry name" value="HUPs"/>
    <property type="match status" value="2"/>
</dbReference>
<comment type="caution">
    <text evidence="3">The sequence shown here is derived from an EMBL/GenBank/DDBJ whole genome shotgun (WGS) entry which is preliminary data.</text>
</comment>
<dbReference type="PANTHER" id="PTHR31964:SF113">
    <property type="entry name" value="USPA DOMAIN-CONTAINING PROTEIN"/>
    <property type="match status" value="1"/>
</dbReference>
<reference evidence="3" key="1">
    <citation type="submission" date="2021-01" db="EMBL/GenBank/DDBJ databases">
        <title>Whole genome shotgun sequence of Actinoplanes rishiriensis NBRC 108556.</title>
        <authorList>
            <person name="Komaki H."/>
            <person name="Tamura T."/>
        </authorList>
    </citation>
    <scope>NUCLEOTIDE SEQUENCE</scope>
    <source>
        <strain evidence="3">NBRC 108556</strain>
    </source>
</reference>
<dbReference type="InterPro" id="IPR006016">
    <property type="entry name" value="UspA"/>
</dbReference>
<name>A0A919MTS0_9ACTN</name>
<dbReference type="SUPFAM" id="SSF52402">
    <property type="entry name" value="Adenine nucleotide alpha hydrolases-like"/>
    <property type="match status" value="2"/>
</dbReference>
<dbReference type="AlphaFoldDB" id="A0A919MTS0"/>
<dbReference type="EMBL" id="BOMV01000023">
    <property type="protein sequence ID" value="GIE95033.1"/>
    <property type="molecule type" value="Genomic_DNA"/>
</dbReference>
<evidence type="ECO:0000313" key="4">
    <source>
        <dbReference type="Proteomes" id="UP000636960"/>
    </source>
</evidence>
<feature type="domain" description="UspA" evidence="2">
    <location>
        <begin position="3"/>
        <end position="141"/>
    </location>
</feature>
<dbReference type="PANTHER" id="PTHR31964">
    <property type="entry name" value="ADENINE NUCLEOTIDE ALPHA HYDROLASES-LIKE SUPERFAMILY PROTEIN"/>
    <property type="match status" value="1"/>
</dbReference>
<dbReference type="Pfam" id="PF00582">
    <property type="entry name" value="Usp"/>
    <property type="match status" value="2"/>
</dbReference>
<dbReference type="InterPro" id="IPR006015">
    <property type="entry name" value="Universal_stress_UspA"/>
</dbReference>
<proteinExistence type="inferred from homology"/>
<dbReference type="PRINTS" id="PR01438">
    <property type="entry name" value="UNVRSLSTRESS"/>
</dbReference>
<gene>
    <name evidence="3" type="ORF">Ari01nite_24980</name>
</gene>
<organism evidence="3 4">
    <name type="scientific">Paractinoplanes rishiriensis</name>
    <dbReference type="NCBI Taxonomy" id="1050105"/>
    <lineage>
        <taxon>Bacteria</taxon>
        <taxon>Bacillati</taxon>
        <taxon>Actinomycetota</taxon>
        <taxon>Actinomycetes</taxon>
        <taxon>Micromonosporales</taxon>
        <taxon>Micromonosporaceae</taxon>
        <taxon>Paractinoplanes</taxon>
    </lineage>
</organism>
<dbReference type="Proteomes" id="UP000636960">
    <property type="component" value="Unassembled WGS sequence"/>
</dbReference>
<dbReference type="InterPro" id="IPR014729">
    <property type="entry name" value="Rossmann-like_a/b/a_fold"/>
</dbReference>
<comment type="similarity">
    <text evidence="1">Belongs to the universal stress protein A family.</text>
</comment>
<feature type="domain" description="UspA" evidence="2">
    <location>
        <begin position="180"/>
        <end position="265"/>
    </location>
</feature>
<dbReference type="RefSeq" id="WP_203781336.1">
    <property type="nucleotide sequence ID" value="NZ_BOMV01000023.1"/>
</dbReference>
<keyword evidence="4" id="KW-1185">Reference proteome</keyword>
<accession>A0A919MTS0</accession>
<evidence type="ECO:0000313" key="3">
    <source>
        <dbReference type="EMBL" id="GIE95033.1"/>
    </source>
</evidence>
<protein>
    <submittedName>
        <fullName evidence="3">Universal stress protein</fullName>
    </submittedName>
</protein>
<evidence type="ECO:0000256" key="1">
    <source>
        <dbReference type="ARBA" id="ARBA00008791"/>
    </source>
</evidence>